<protein>
    <submittedName>
        <fullName evidence="5">Zinc-dependent metalloprotease</fullName>
    </submittedName>
</protein>
<keyword evidence="2" id="KW-0732">Signal</keyword>
<dbReference type="InterPro" id="IPR024079">
    <property type="entry name" value="MetalloPept_cat_dom_sf"/>
</dbReference>
<evidence type="ECO:0000259" key="4">
    <source>
        <dbReference type="Pfam" id="PF17148"/>
    </source>
</evidence>
<evidence type="ECO:0000259" key="3">
    <source>
        <dbReference type="Pfam" id="PF16313"/>
    </source>
</evidence>
<dbReference type="InterPro" id="IPR034032">
    <property type="entry name" value="Zn_MMP-like_bac"/>
</dbReference>
<comment type="caution">
    <text evidence="5">The sequence shown here is derived from an EMBL/GenBank/DDBJ whole genome shotgun (WGS) entry which is preliminary data.</text>
</comment>
<name>A0A941HV58_9CAUL</name>
<dbReference type="Gene3D" id="3.40.390.10">
    <property type="entry name" value="Collagenase (Catalytic Domain)"/>
    <property type="match status" value="1"/>
</dbReference>
<dbReference type="GO" id="GO:0008237">
    <property type="term" value="F:metallopeptidase activity"/>
    <property type="evidence" value="ECO:0007669"/>
    <property type="project" value="UniProtKB-KW"/>
</dbReference>
<feature type="domain" description="DUF5117" evidence="4">
    <location>
        <begin position="96"/>
        <end position="284"/>
    </location>
</feature>
<feature type="domain" description="EcxA zinc-binding" evidence="3">
    <location>
        <begin position="412"/>
        <end position="719"/>
    </location>
</feature>
<reference evidence="5" key="1">
    <citation type="submission" date="2021-04" db="EMBL/GenBank/DDBJ databases">
        <title>Draft genome assembly of strain Phenylobacterium sp. 20VBR1 using MiniION and Illumina platforms.</title>
        <authorList>
            <person name="Thomas F.A."/>
            <person name="Krishnan K.P."/>
            <person name="Sinha R.K."/>
        </authorList>
    </citation>
    <scope>NUCLEOTIDE SEQUENCE</scope>
    <source>
        <strain evidence="5">20VBR1</strain>
    </source>
</reference>
<feature type="region of interest" description="Disordered" evidence="1">
    <location>
        <begin position="512"/>
        <end position="533"/>
    </location>
</feature>
<sequence length="818" mass="87426">MTRVAWLCSGAVALVLMAGAPALARDKPQAESSATAGAQRQDGLLPVYVDKAKGRILLSLPAPDADGVSGRFLYLTALRTGMGSAPVGLDRAAIRETQVLVFRRIGKKVIAEYENPRFRAAGAPAPEQTAAREAFATSTVWAGEVAGTEGDGRILVDIASFLTRDVMGAADALKGADEKGYRLVPDLSMADPSSVRVFPENLEFEARQTYQSDTPGPESRNIAPDAKLITIQVRHSLVKLPEPGFDTRKFDPRAGVFGGVVLDYAAPLGEEIVGQMAYRFRLEKTDPTAAKSPVKKPIVFYVDRAAPEPIRTALKEGASWWAQAFEAAGYLDAYRVEILPEGVDPLDVRYNVINWVDRATRGWSVGQSVKDPRTGEILKGSVLLGALRVRQDMLIFEGLVGADKDGTGGPNDPVQVSLSRLRQLAAHEVGHSLGFAHNFAGSTQDRASVMDYPAPRVTLLAGKPDLSDAYGVGLGAWDKFIVDWLYGQVPAGKAGEAALAAKAKAEADSGARYVTDGDSRPPGAAQPWGGLWDDGSDPTAELTRMMAVRRVALDRFGTAALKTGEPMANLRRKYVPIYLLHRYQLEAAAKQVAGVEYPYGVKGDVHDASPVVPAARQRAALEAVLATLKPSELDTPEALIPLLSAGQSGDDDRQFEIEVFDGGPVFDPLTAADVAAGLTIGALTTPDRLKRLVEQHRRDPALPGAGEVLDRLLTKAFAPASGRDTEIARRVQTRAVLEMAGVSRRADTSPAVSAEIDQRLADLAARLKASPGEGSDRAHRLRLAALIADRDEMARVLAAPKVKPTVPPGMPIGDDGEY</sequence>
<evidence type="ECO:0000256" key="2">
    <source>
        <dbReference type="SAM" id="SignalP"/>
    </source>
</evidence>
<dbReference type="AlphaFoldDB" id="A0A941HV58"/>
<dbReference type="CDD" id="cd04276">
    <property type="entry name" value="ZnMc_MMP_like_2"/>
    <property type="match status" value="1"/>
</dbReference>
<dbReference type="PANTHER" id="PTHR38478">
    <property type="entry name" value="PEPTIDASE M1A AND M12B"/>
    <property type="match status" value="1"/>
</dbReference>
<dbReference type="Proteomes" id="UP000622580">
    <property type="component" value="Unassembled WGS sequence"/>
</dbReference>
<proteinExistence type="predicted"/>
<keyword evidence="5" id="KW-0482">Metalloprotease</keyword>
<dbReference type="SUPFAM" id="SSF55486">
    <property type="entry name" value="Metalloproteases ('zincins'), catalytic domain"/>
    <property type="match status" value="1"/>
</dbReference>
<keyword evidence="5" id="KW-0645">Protease</keyword>
<evidence type="ECO:0000313" key="6">
    <source>
        <dbReference type="Proteomes" id="UP000622580"/>
    </source>
</evidence>
<organism evidence="5 6">
    <name type="scientific">Phenylobacterium glaciei</name>
    <dbReference type="NCBI Taxonomy" id="2803784"/>
    <lineage>
        <taxon>Bacteria</taxon>
        <taxon>Pseudomonadati</taxon>
        <taxon>Pseudomonadota</taxon>
        <taxon>Alphaproteobacteria</taxon>
        <taxon>Caulobacterales</taxon>
        <taxon>Caulobacteraceae</taxon>
        <taxon>Phenylobacterium</taxon>
    </lineage>
</organism>
<evidence type="ECO:0000313" key="5">
    <source>
        <dbReference type="EMBL" id="MBR7617792.1"/>
    </source>
</evidence>
<evidence type="ECO:0000256" key="1">
    <source>
        <dbReference type="SAM" id="MobiDB-lite"/>
    </source>
</evidence>
<dbReference type="InterPro" id="IPR032534">
    <property type="entry name" value="EcxA_zinc-bd"/>
</dbReference>
<dbReference type="Pfam" id="PF16313">
    <property type="entry name" value="DUF4953"/>
    <property type="match status" value="1"/>
</dbReference>
<keyword evidence="5" id="KW-0378">Hydrolase</keyword>
<dbReference type="EMBL" id="JAGSGD010000001">
    <property type="protein sequence ID" value="MBR7617792.1"/>
    <property type="molecule type" value="Genomic_DNA"/>
</dbReference>
<gene>
    <name evidence="5" type="ORF">JKL49_00190</name>
</gene>
<dbReference type="RefSeq" id="WP_215337315.1">
    <property type="nucleotide sequence ID" value="NZ_JAGSGD010000001.1"/>
</dbReference>
<feature type="chain" id="PRO_5037922003" evidence="2">
    <location>
        <begin position="25"/>
        <end position="818"/>
    </location>
</feature>
<keyword evidence="6" id="KW-1185">Reference proteome</keyword>
<dbReference type="PANTHER" id="PTHR38478:SF1">
    <property type="entry name" value="ZINC DEPENDENT METALLOPROTEASE DOMAIN LIPOPROTEIN"/>
    <property type="match status" value="1"/>
</dbReference>
<dbReference type="Pfam" id="PF17148">
    <property type="entry name" value="DUF5117"/>
    <property type="match status" value="1"/>
</dbReference>
<feature type="signal peptide" evidence="2">
    <location>
        <begin position="1"/>
        <end position="24"/>
    </location>
</feature>
<accession>A0A941HV58</accession>
<dbReference type="InterPro" id="IPR033413">
    <property type="entry name" value="DUF5117"/>
</dbReference>